<comment type="caution">
    <text evidence="2">The sequence shown here is derived from an EMBL/GenBank/DDBJ whole genome shotgun (WGS) entry which is preliminary data.</text>
</comment>
<dbReference type="Proteomes" id="UP001586593">
    <property type="component" value="Unassembled WGS sequence"/>
</dbReference>
<feature type="compositionally biased region" description="Polar residues" evidence="1">
    <location>
        <begin position="213"/>
        <end position="222"/>
    </location>
</feature>
<dbReference type="EMBL" id="JAZHXJ010000930">
    <property type="protein sequence ID" value="KAL1848312.1"/>
    <property type="molecule type" value="Genomic_DNA"/>
</dbReference>
<evidence type="ECO:0000313" key="3">
    <source>
        <dbReference type="Proteomes" id="UP001586593"/>
    </source>
</evidence>
<feature type="region of interest" description="Disordered" evidence="1">
    <location>
        <begin position="176"/>
        <end position="227"/>
    </location>
</feature>
<evidence type="ECO:0000256" key="1">
    <source>
        <dbReference type="SAM" id="MobiDB-lite"/>
    </source>
</evidence>
<feature type="compositionally biased region" description="Polar residues" evidence="1">
    <location>
        <begin position="325"/>
        <end position="352"/>
    </location>
</feature>
<gene>
    <name evidence="2" type="ORF">VTK73DRAFT_10162</name>
</gene>
<feature type="compositionally biased region" description="Basic and acidic residues" evidence="1">
    <location>
        <begin position="203"/>
        <end position="212"/>
    </location>
</feature>
<protein>
    <recommendedName>
        <fullName evidence="4">Type I restriction enzyme R protein N-terminal domain-containing protein</fullName>
    </recommendedName>
</protein>
<evidence type="ECO:0000313" key="2">
    <source>
        <dbReference type="EMBL" id="KAL1848312.1"/>
    </source>
</evidence>
<proteinExistence type="predicted"/>
<feature type="region of interest" description="Disordered" evidence="1">
    <location>
        <begin position="325"/>
        <end position="358"/>
    </location>
</feature>
<keyword evidence="3" id="KW-1185">Reference proteome</keyword>
<accession>A0ABR3VY74</accession>
<evidence type="ECO:0008006" key="4">
    <source>
        <dbReference type="Google" id="ProtNLM"/>
    </source>
</evidence>
<name>A0ABR3VY74_9PEZI</name>
<organism evidence="2 3">
    <name type="scientific">Phialemonium thermophilum</name>
    <dbReference type="NCBI Taxonomy" id="223376"/>
    <lineage>
        <taxon>Eukaryota</taxon>
        <taxon>Fungi</taxon>
        <taxon>Dikarya</taxon>
        <taxon>Ascomycota</taxon>
        <taxon>Pezizomycotina</taxon>
        <taxon>Sordariomycetes</taxon>
        <taxon>Sordariomycetidae</taxon>
        <taxon>Cephalothecales</taxon>
        <taxon>Cephalothecaceae</taxon>
        <taxon>Phialemonium</taxon>
    </lineage>
</organism>
<reference evidence="2 3" key="1">
    <citation type="journal article" date="2024" name="Commun. Biol.">
        <title>Comparative genomic analysis of thermophilic fungi reveals convergent evolutionary adaptations and gene losses.</title>
        <authorList>
            <person name="Steindorff A.S."/>
            <person name="Aguilar-Pontes M.V."/>
            <person name="Robinson A.J."/>
            <person name="Andreopoulos B."/>
            <person name="LaButti K."/>
            <person name="Kuo A."/>
            <person name="Mondo S."/>
            <person name="Riley R."/>
            <person name="Otillar R."/>
            <person name="Haridas S."/>
            <person name="Lipzen A."/>
            <person name="Grimwood J."/>
            <person name="Schmutz J."/>
            <person name="Clum A."/>
            <person name="Reid I.D."/>
            <person name="Moisan M.C."/>
            <person name="Butler G."/>
            <person name="Nguyen T.T.M."/>
            <person name="Dewar K."/>
            <person name="Conant G."/>
            <person name="Drula E."/>
            <person name="Henrissat B."/>
            <person name="Hansel C."/>
            <person name="Singer S."/>
            <person name="Hutchinson M.I."/>
            <person name="de Vries R.P."/>
            <person name="Natvig D.O."/>
            <person name="Powell A.J."/>
            <person name="Tsang A."/>
            <person name="Grigoriev I.V."/>
        </authorList>
    </citation>
    <scope>NUCLEOTIDE SEQUENCE [LARGE SCALE GENOMIC DNA]</scope>
    <source>
        <strain evidence="2 3">ATCC 24622</strain>
    </source>
</reference>
<sequence length="420" mass="46493">MSIVNTRPLRRLWATAQTNPEWATTRLWEYIFNKMVFPSQNYLVSSQQPPTHNPGDLRRVDVVVEEVDDRGGPEFPLIFLEAKRAVTTPGEVGGVEAQAYTAACAYAVARSSREPIWAMTCVGSKARLWAFSWNHDFLIPFYPDTNGCGAIEEYIEISTHGTELLERLEYVKRHRTPPRRVLRTPSPPRPADMSVSPPWTSDDVAKRDREQSATRQGPGTTSVPEPPVMAAVEVSCDVNMADAGYGEEAYQQLSGTGEMALVLPADNNENQEHDPLTGWEWPQVTSDAGGTAAAGDMPPLPTDDVEELWETAGTLSSEAHITQSIQTAVPDTPQNTSPTGKETGSTGPSSTADRGGAAWSKVTLRKKRHFGRSELVFITNNNREKSTQSTDWAETRYKGKTAWVFLHRGTHYYTREKPTA</sequence>